<sequence>MALRNDSGNNIPAKRPEGPERFHESVRQPHFFFIEATSLTTISGLLASFYSLFLLQSDVSRPEAVRVSSEHLEVRSGSTRSYATYAAPIVYQRLSICSYQKSWWVATFWRLLMCSGVALLRTSTS</sequence>
<feature type="transmembrane region" description="Helical" evidence="2">
    <location>
        <begin position="31"/>
        <end position="53"/>
    </location>
</feature>
<feature type="region of interest" description="Disordered" evidence="1">
    <location>
        <begin position="1"/>
        <end position="21"/>
    </location>
</feature>
<dbReference type="EMBL" id="MU005774">
    <property type="protein sequence ID" value="KAF2707035.1"/>
    <property type="molecule type" value="Genomic_DNA"/>
</dbReference>
<dbReference type="AlphaFoldDB" id="A0A6G1K3D6"/>
<gene>
    <name evidence="3" type="ORF">K504DRAFT_504228</name>
</gene>
<keyword evidence="2" id="KW-0812">Transmembrane</keyword>
<evidence type="ECO:0000313" key="4">
    <source>
        <dbReference type="Proteomes" id="UP000799428"/>
    </source>
</evidence>
<protein>
    <submittedName>
        <fullName evidence="3">Uncharacterized protein</fullName>
    </submittedName>
</protein>
<proteinExistence type="predicted"/>
<reference evidence="3" key="1">
    <citation type="journal article" date="2020" name="Stud. Mycol.">
        <title>101 Dothideomycetes genomes: a test case for predicting lifestyles and emergence of pathogens.</title>
        <authorList>
            <person name="Haridas S."/>
            <person name="Albert R."/>
            <person name="Binder M."/>
            <person name="Bloem J."/>
            <person name="Labutti K."/>
            <person name="Salamov A."/>
            <person name="Andreopoulos B."/>
            <person name="Baker S."/>
            <person name="Barry K."/>
            <person name="Bills G."/>
            <person name="Bluhm B."/>
            <person name="Cannon C."/>
            <person name="Castanera R."/>
            <person name="Culley D."/>
            <person name="Daum C."/>
            <person name="Ezra D."/>
            <person name="Gonzalez J."/>
            <person name="Henrissat B."/>
            <person name="Kuo A."/>
            <person name="Liang C."/>
            <person name="Lipzen A."/>
            <person name="Lutzoni F."/>
            <person name="Magnuson J."/>
            <person name="Mondo S."/>
            <person name="Nolan M."/>
            <person name="Ohm R."/>
            <person name="Pangilinan J."/>
            <person name="Park H.-J."/>
            <person name="Ramirez L."/>
            <person name="Alfaro M."/>
            <person name="Sun H."/>
            <person name="Tritt A."/>
            <person name="Yoshinaga Y."/>
            <person name="Zwiers L.-H."/>
            <person name="Turgeon B."/>
            <person name="Goodwin S."/>
            <person name="Spatafora J."/>
            <person name="Crous P."/>
            <person name="Grigoriev I."/>
        </authorList>
    </citation>
    <scope>NUCLEOTIDE SEQUENCE</scope>
    <source>
        <strain evidence="3">CBS 279.74</strain>
    </source>
</reference>
<evidence type="ECO:0000313" key="3">
    <source>
        <dbReference type="EMBL" id="KAF2707035.1"/>
    </source>
</evidence>
<evidence type="ECO:0000256" key="1">
    <source>
        <dbReference type="SAM" id="MobiDB-lite"/>
    </source>
</evidence>
<name>A0A6G1K3D6_9PLEO</name>
<accession>A0A6G1K3D6</accession>
<dbReference type="Proteomes" id="UP000799428">
    <property type="component" value="Unassembled WGS sequence"/>
</dbReference>
<evidence type="ECO:0000256" key="2">
    <source>
        <dbReference type="SAM" id="Phobius"/>
    </source>
</evidence>
<keyword evidence="4" id="KW-1185">Reference proteome</keyword>
<keyword evidence="2" id="KW-1133">Transmembrane helix</keyword>
<feature type="compositionally biased region" description="Polar residues" evidence="1">
    <location>
        <begin position="1"/>
        <end position="10"/>
    </location>
</feature>
<organism evidence="3 4">
    <name type="scientific">Pleomassaria siparia CBS 279.74</name>
    <dbReference type="NCBI Taxonomy" id="1314801"/>
    <lineage>
        <taxon>Eukaryota</taxon>
        <taxon>Fungi</taxon>
        <taxon>Dikarya</taxon>
        <taxon>Ascomycota</taxon>
        <taxon>Pezizomycotina</taxon>
        <taxon>Dothideomycetes</taxon>
        <taxon>Pleosporomycetidae</taxon>
        <taxon>Pleosporales</taxon>
        <taxon>Pleomassariaceae</taxon>
        <taxon>Pleomassaria</taxon>
    </lineage>
</organism>
<keyword evidence="2" id="KW-0472">Membrane</keyword>